<sequence>MPRPMPAPLCLVENVDGKLSAREDALRVLRTIREPVVVVAVVGLYRTGKSYLMNRLAGRPSGFALGSTIESKTKGIWMWCVPHPQKSGHALVLLDTEGLGDVDKGDSKNDAWIFSLAILLSSTLVYNSRGTIDNQALEKLHYVSELTEQIKVKSTSASAMEDEDEEEDAQFVQFFPKFIWAVRDFTLERKLDGKDVSEDEYLDFALQLKKGMSKAMVSYNLPRQCIRNYFPTRKCFTFPFPTAPENMTRLESMSQDELSPEFLDVTNRFMQYVFKESRVKTAKGGHELTGTLLSHLVQTYVSTIASGRVPCLENAVVAMAQIENQAAVQEGLDAYMKGMEQVQSSFPAELKAITSRHQQVNTMAIQAFMNRSFNDKDGTYLKLLSDAVDKEYVELLQQNEDASEKTCRKLLSELYAEVVKKHQDGIYATPGGYEVYRADRDRAVAQYRSASNKGVRAEEMLEEFLNEKCAEGNSILQADKKLSESEKKVHEEKQRAALMEQEHRATSEMRKVVESLVKDQGKIHEEAMQQLQAKHEQEAAEQCRELQRALQVKLQEQKEMMEKSLSHQEEVLRLQIQKLQEEVQKMQTQETIQQQQQQQQQSRMTGIGEGMKSFFSDGYEYRKMREERRTMQLKAAMQNRELKRQALQSKVPNPATTPSSSSSTTSSTSKAPESSEV</sequence>
<reference evidence="10" key="2">
    <citation type="submission" date="2025-08" db="UniProtKB">
        <authorList>
            <consortium name="Ensembl"/>
        </authorList>
    </citation>
    <scope>IDENTIFICATION</scope>
</reference>
<name>A0AAY3ZZ06_9TELE</name>
<protein>
    <recommendedName>
        <fullName evidence="9">GB1/RHD3-type G domain-containing protein</fullName>
    </recommendedName>
</protein>
<feature type="domain" description="GB1/RHD3-type G" evidence="9">
    <location>
        <begin position="33"/>
        <end position="278"/>
    </location>
</feature>
<dbReference type="InterPro" id="IPR037684">
    <property type="entry name" value="GBP_C"/>
</dbReference>
<feature type="region of interest" description="Disordered" evidence="8">
    <location>
        <begin position="618"/>
        <end position="677"/>
    </location>
</feature>
<dbReference type="Pfam" id="PF02841">
    <property type="entry name" value="GBP_C"/>
    <property type="match status" value="1"/>
</dbReference>
<dbReference type="SUPFAM" id="SSF48340">
    <property type="entry name" value="Interferon-induced guanylate-binding protein 1 (GBP1), C-terminal domain"/>
    <property type="match status" value="1"/>
</dbReference>
<feature type="compositionally biased region" description="Basic and acidic residues" evidence="8">
    <location>
        <begin position="619"/>
        <end position="630"/>
    </location>
</feature>
<dbReference type="SUPFAM" id="SSF52540">
    <property type="entry name" value="P-loop containing nucleoside triphosphate hydrolases"/>
    <property type="match status" value="1"/>
</dbReference>
<reference evidence="10" key="3">
    <citation type="submission" date="2025-09" db="UniProtKB">
        <authorList>
            <consortium name="Ensembl"/>
        </authorList>
    </citation>
    <scope>IDENTIFICATION</scope>
</reference>
<dbReference type="Ensembl" id="ENSDCDT00010000110.1">
    <property type="protein sequence ID" value="ENSDCDP00010000106.1"/>
    <property type="gene ID" value="ENSDCDG00010000055.1"/>
</dbReference>
<keyword evidence="7" id="KW-0175">Coiled coil</keyword>
<evidence type="ECO:0000256" key="6">
    <source>
        <dbReference type="PROSITE-ProRule" id="PRU01052"/>
    </source>
</evidence>
<evidence type="ECO:0000256" key="8">
    <source>
        <dbReference type="SAM" id="MobiDB-lite"/>
    </source>
</evidence>
<comment type="similarity">
    <text evidence="6">Belongs to the TRAFAC class dynamin-like GTPase superfamily. GB1/RHD3 GTPase family.</text>
</comment>
<evidence type="ECO:0000256" key="1">
    <source>
        <dbReference type="ARBA" id="ARBA00022588"/>
    </source>
</evidence>
<dbReference type="InterPro" id="IPR036543">
    <property type="entry name" value="Guanylate-bd_C_sf"/>
</dbReference>
<accession>A0AAY3ZZ06</accession>
<dbReference type="GO" id="GO:0005525">
    <property type="term" value="F:GTP binding"/>
    <property type="evidence" value="ECO:0007669"/>
    <property type="project" value="UniProtKB-KW"/>
</dbReference>
<evidence type="ECO:0000256" key="4">
    <source>
        <dbReference type="ARBA" id="ARBA00022859"/>
    </source>
</evidence>
<dbReference type="InterPro" id="IPR030386">
    <property type="entry name" value="G_GB1_RHD3_dom"/>
</dbReference>
<dbReference type="PROSITE" id="PS51715">
    <property type="entry name" value="G_GB1_RHD3"/>
    <property type="match status" value="1"/>
</dbReference>
<proteinExistence type="inferred from homology"/>
<keyword evidence="11" id="KW-1185">Reference proteome</keyword>
<dbReference type="Pfam" id="PF02263">
    <property type="entry name" value="GBP"/>
    <property type="match status" value="1"/>
</dbReference>
<dbReference type="GO" id="GO:0045087">
    <property type="term" value="P:innate immune response"/>
    <property type="evidence" value="ECO:0007669"/>
    <property type="project" value="UniProtKB-KW"/>
</dbReference>
<evidence type="ECO:0000256" key="3">
    <source>
        <dbReference type="ARBA" id="ARBA00022801"/>
    </source>
</evidence>
<reference evidence="10 11" key="1">
    <citation type="submission" date="2020-06" db="EMBL/GenBank/DDBJ databases">
        <authorList>
            <consortium name="Wellcome Sanger Institute Data Sharing"/>
        </authorList>
    </citation>
    <scope>NUCLEOTIDE SEQUENCE [LARGE SCALE GENOMIC DNA]</scope>
</reference>
<dbReference type="InterPro" id="IPR003191">
    <property type="entry name" value="Guanylate-bd/ATL_C"/>
</dbReference>
<dbReference type="CDD" id="cd16269">
    <property type="entry name" value="GBP_C"/>
    <property type="match status" value="1"/>
</dbReference>
<dbReference type="Proteomes" id="UP000694580">
    <property type="component" value="Chromosome 1"/>
</dbReference>
<keyword evidence="1" id="KW-0399">Innate immunity</keyword>
<evidence type="ECO:0000256" key="5">
    <source>
        <dbReference type="ARBA" id="ARBA00023134"/>
    </source>
</evidence>
<feature type="coiled-coil region" evidence="7">
    <location>
        <begin position="475"/>
        <end position="502"/>
    </location>
</feature>
<dbReference type="FunFam" id="3.40.50.300:FF:002581">
    <property type="entry name" value="Guanylate-binding protein 4"/>
    <property type="match status" value="1"/>
</dbReference>
<keyword evidence="5" id="KW-0342">GTP-binding</keyword>
<dbReference type="GeneTree" id="ENSGT00940000154265"/>
<dbReference type="Gene3D" id="1.20.1000.10">
    <property type="entry name" value="Guanylate-binding protein, C-terminal domain"/>
    <property type="match status" value="1"/>
</dbReference>
<dbReference type="InterPro" id="IPR027417">
    <property type="entry name" value="P-loop_NTPase"/>
</dbReference>
<dbReference type="GO" id="GO:0003924">
    <property type="term" value="F:GTPase activity"/>
    <property type="evidence" value="ECO:0007669"/>
    <property type="project" value="InterPro"/>
</dbReference>
<evidence type="ECO:0000313" key="11">
    <source>
        <dbReference type="Proteomes" id="UP000694580"/>
    </source>
</evidence>
<dbReference type="InterPro" id="IPR015894">
    <property type="entry name" value="Guanylate-bd_N"/>
</dbReference>
<evidence type="ECO:0000259" key="9">
    <source>
        <dbReference type="PROSITE" id="PS51715"/>
    </source>
</evidence>
<feature type="compositionally biased region" description="Low complexity" evidence="8">
    <location>
        <begin position="656"/>
        <end position="677"/>
    </location>
</feature>
<evidence type="ECO:0000313" key="10">
    <source>
        <dbReference type="Ensembl" id="ENSDCDP00010000106.1"/>
    </source>
</evidence>
<organism evidence="10 11">
    <name type="scientific">Denticeps clupeoides</name>
    <name type="common">denticle herring</name>
    <dbReference type="NCBI Taxonomy" id="299321"/>
    <lineage>
        <taxon>Eukaryota</taxon>
        <taxon>Metazoa</taxon>
        <taxon>Chordata</taxon>
        <taxon>Craniata</taxon>
        <taxon>Vertebrata</taxon>
        <taxon>Euteleostomi</taxon>
        <taxon>Actinopterygii</taxon>
        <taxon>Neopterygii</taxon>
        <taxon>Teleostei</taxon>
        <taxon>Clupei</taxon>
        <taxon>Clupeiformes</taxon>
        <taxon>Denticipitoidei</taxon>
        <taxon>Denticipitidae</taxon>
        <taxon>Denticeps</taxon>
    </lineage>
</organism>
<evidence type="ECO:0000256" key="2">
    <source>
        <dbReference type="ARBA" id="ARBA00022741"/>
    </source>
</evidence>
<feature type="coiled-coil region" evidence="7">
    <location>
        <begin position="536"/>
        <end position="596"/>
    </location>
</feature>
<gene>
    <name evidence="10" type="primary">GBP1</name>
</gene>
<dbReference type="Gene3D" id="3.40.50.300">
    <property type="entry name" value="P-loop containing nucleotide triphosphate hydrolases"/>
    <property type="match status" value="1"/>
</dbReference>
<evidence type="ECO:0000256" key="7">
    <source>
        <dbReference type="SAM" id="Coils"/>
    </source>
</evidence>
<dbReference type="AlphaFoldDB" id="A0AAY3ZZ06"/>
<keyword evidence="3" id="KW-0378">Hydrolase</keyword>
<dbReference type="CDD" id="cd01851">
    <property type="entry name" value="GBP"/>
    <property type="match status" value="1"/>
</dbReference>
<keyword evidence="2" id="KW-0547">Nucleotide-binding</keyword>
<dbReference type="PANTHER" id="PTHR10751">
    <property type="entry name" value="GUANYLATE BINDING PROTEIN"/>
    <property type="match status" value="1"/>
</dbReference>
<keyword evidence="4" id="KW-0391">Immunity</keyword>